<dbReference type="EMBL" id="GEBQ01017797">
    <property type="protein sequence ID" value="JAT22180.1"/>
    <property type="molecule type" value="Transcribed_RNA"/>
</dbReference>
<protein>
    <submittedName>
        <fullName evidence="3">Uncharacterized protein</fullName>
    </submittedName>
</protein>
<organism evidence="3">
    <name type="scientific">Graphocephala atropunctata</name>
    <dbReference type="NCBI Taxonomy" id="36148"/>
    <lineage>
        <taxon>Eukaryota</taxon>
        <taxon>Metazoa</taxon>
        <taxon>Ecdysozoa</taxon>
        <taxon>Arthropoda</taxon>
        <taxon>Hexapoda</taxon>
        <taxon>Insecta</taxon>
        <taxon>Pterygota</taxon>
        <taxon>Neoptera</taxon>
        <taxon>Paraneoptera</taxon>
        <taxon>Hemiptera</taxon>
        <taxon>Auchenorrhyncha</taxon>
        <taxon>Membracoidea</taxon>
        <taxon>Cicadellidae</taxon>
        <taxon>Cicadellinae</taxon>
        <taxon>Cicadellini</taxon>
        <taxon>Graphocephala</taxon>
    </lineage>
</organism>
<reference evidence="3" key="1">
    <citation type="submission" date="2015-11" db="EMBL/GenBank/DDBJ databases">
        <title>De novo transcriptome assembly of four potential Pierce s Disease insect vectors from Arizona vineyards.</title>
        <authorList>
            <person name="Tassone E.E."/>
        </authorList>
    </citation>
    <scope>NUCLEOTIDE SEQUENCE</scope>
</reference>
<gene>
    <name evidence="2" type="ORF">g.46108</name>
    <name evidence="3" type="ORF">g.46109</name>
    <name evidence="1" type="ORF">g.46110</name>
</gene>
<dbReference type="EMBL" id="GEBQ01009684">
    <property type="protein sequence ID" value="JAT30293.1"/>
    <property type="molecule type" value="Transcribed_RNA"/>
</dbReference>
<proteinExistence type="predicted"/>
<evidence type="ECO:0000313" key="1">
    <source>
        <dbReference type="EMBL" id="JAT22180.1"/>
    </source>
</evidence>
<sequence length="110" mass="12126">MINIAKYSSCNILKVDNLSGFDRPDAAITDSTTTVTETSPEGCFIKRKQCDDHSQCGASCAMRRERLEQIRRLFANCYCQSIGHNLKDGSETSGLSNIIGNLAGKIYQKT</sequence>
<name>A0A1B6MLW6_9HEMI</name>
<evidence type="ECO:0000313" key="3">
    <source>
        <dbReference type="EMBL" id="JAT36855.1"/>
    </source>
</evidence>
<dbReference type="AlphaFoldDB" id="A0A1B6MLW6"/>
<evidence type="ECO:0000313" key="2">
    <source>
        <dbReference type="EMBL" id="JAT30293.1"/>
    </source>
</evidence>
<dbReference type="EMBL" id="GEBQ01003122">
    <property type="protein sequence ID" value="JAT36855.1"/>
    <property type="molecule type" value="Transcribed_RNA"/>
</dbReference>
<accession>A0A1B6MLW6</accession>